<dbReference type="Pfam" id="PF01547">
    <property type="entry name" value="SBP_bac_1"/>
    <property type="match status" value="1"/>
</dbReference>
<dbReference type="RefSeq" id="WP_345132894.1">
    <property type="nucleotide sequence ID" value="NZ_BAABAT010000022.1"/>
</dbReference>
<gene>
    <name evidence="7" type="ORF">GCM10022255_066480</name>
</gene>
<keyword evidence="4" id="KW-0564">Palmitate</keyword>
<organism evidence="7 8">
    <name type="scientific">Dactylosporangium darangshiense</name>
    <dbReference type="NCBI Taxonomy" id="579108"/>
    <lineage>
        <taxon>Bacteria</taxon>
        <taxon>Bacillati</taxon>
        <taxon>Actinomycetota</taxon>
        <taxon>Actinomycetes</taxon>
        <taxon>Micromonosporales</taxon>
        <taxon>Micromonosporaceae</taxon>
        <taxon>Dactylosporangium</taxon>
    </lineage>
</organism>
<dbReference type="EMBL" id="BAABAT010000022">
    <property type="protein sequence ID" value="GAA4255890.1"/>
    <property type="molecule type" value="Genomic_DNA"/>
</dbReference>
<evidence type="ECO:0000256" key="3">
    <source>
        <dbReference type="ARBA" id="ARBA00023136"/>
    </source>
</evidence>
<dbReference type="SUPFAM" id="SSF53850">
    <property type="entry name" value="Periplasmic binding protein-like II"/>
    <property type="match status" value="1"/>
</dbReference>
<keyword evidence="3" id="KW-0472">Membrane</keyword>
<evidence type="ECO:0000256" key="1">
    <source>
        <dbReference type="ARBA" id="ARBA00022475"/>
    </source>
</evidence>
<reference evidence="8" key="1">
    <citation type="journal article" date="2019" name="Int. J. Syst. Evol. Microbiol.">
        <title>The Global Catalogue of Microorganisms (GCM) 10K type strain sequencing project: providing services to taxonomists for standard genome sequencing and annotation.</title>
        <authorList>
            <consortium name="The Broad Institute Genomics Platform"/>
            <consortium name="The Broad Institute Genome Sequencing Center for Infectious Disease"/>
            <person name="Wu L."/>
            <person name="Ma J."/>
        </authorList>
    </citation>
    <scope>NUCLEOTIDE SEQUENCE [LARGE SCALE GENOMIC DNA]</scope>
    <source>
        <strain evidence="8">JCM 17441</strain>
    </source>
</reference>
<sequence>MNSFRTRSGALLAGLLAAALTFTAGCSGDDKSPDASGSAAGGKVDLSFWDWDPNMDKVVALWNNAHPDIHVTLTNPAGGDQLVAKMITAHQAKNGPDIAKVEYQSLPALVSNGVVRDITEYTKTAVANFDDATLSATKLEGKVYGIPQDVAPLMLFYRADIFAQYGLAVPTTWEQYAQEAATLHQKAPNVSMTNFDAADPGWFTGLVQQAGANWWTASGTTWKVNINGPESKKVADYWEGLVKNGLVLKNPSFSPQWNKQMNDGSIASWISGAWAPAQLGGIAPDTKGKWAAAPLPAWTAGDKTTGIWGGSAVTVTADSAHPAQAAQFVSWLNSDDAAVAAQVENINVYPASTSGRSLPILAKPPAFLPNQPDFYSVVKQVAPSSRSFSIWGPNVTVTFRGYTDAFGAALQNGTSFGAALDTIQESTTADMKKLGFTLG</sequence>
<dbReference type="PANTHER" id="PTHR43649">
    <property type="entry name" value="ARABINOSE-BINDING PROTEIN-RELATED"/>
    <property type="match status" value="1"/>
</dbReference>
<comment type="caution">
    <text evidence="7">The sequence shown here is derived from an EMBL/GenBank/DDBJ whole genome shotgun (WGS) entry which is preliminary data.</text>
</comment>
<keyword evidence="1" id="KW-1003">Cell membrane</keyword>
<keyword evidence="2 6" id="KW-0732">Signal</keyword>
<name>A0ABP8DH61_9ACTN</name>
<dbReference type="CDD" id="cd13585">
    <property type="entry name" value="PBP2_TMBP_like"/>
    <property type="match status" value="1"/>
</dbReference>
<accession>A0ABP8DH61</accession>
<dbReference type="PROSITE" id="PS51257">
    <property type="entry name" value="PROKAR_LIPOPROTEIN"/>
    <property type="match status" value="1"/>
</dbReference>
<evidence type="ECO:0000256" key="4">
    <source>
        <dbReference type="ARBA" id="ARBA00023139"/>
    </source>
</evidence>
<keyword evidence="8" id="KW-1185">Reference proteome</keyword>
<dbReference type="InterPro" id="IPR050490">
    <property type="entry name" value="Bact_solute-bd_prot1"/>
</dbReference>
<evidence type="ECO:0000256" key="2">
    <source>
        <dbReference type="ARBA" id="ARBA00022729"/>
    </source>
</evidence>
<evidence type="ECO:0000313" key="7">
    <source>
        <dbReference type="EMBL" id="GAA4255890.1"/>
    </source>
</evidence>
<keyword evidence="5" id="KW-0449">Lipoprotein</keyword>
<evidence type="ECO:0000256" key="5">
    <source>
        <dbReference type="ARBA" id="ARBA00023288"/>
    </source>
</evidence>
<evidence type="ECO:0000256" key="6">
    <source>
        <dbReference type="SAM" id="SignalP"/>
    </source>
</evidence>
<dbReference type="PANTHER" id="PTHR43649:SF33">
    <property type="entry name" value="POLYGALACTURONAN_RHAMNOGALACTURONAN-BINDING PROTEIN YTCQ"/>
    <property type="match status" value="1"/>
</dbReference>
<proteinExistence type="predicted"/>
<dbReference type="Gene3D" id="3.40.190.10">
    <property type="entry name" value="Periplasmic binding protein-like II"/>
    <property type="match status" value="1"/>
</dbReference>
<feature type="chain" id="PRO_5045549221" evidence="6">
    <location>
        <begin position="25"/>
        <end position="439"/>
    </location>
</feature>
<dbReference type="Proteomes" id="UP001500620">
    <property type="component" value="Unassembled WGS sequence"/>
</dbReference>
<dbReference type="InterPro" id="IPR006059">
    <property type="entry name" value="SBP"/>
</dbReference>
<protein>
    <submittedName>
        <fullName evidence="7">Extracellular solute-binding protein</fullName>
    </submittedName>
</protein>
<feature type="signal peptide" evidence="6">
    <location>
        <begin position="1"/>
        <end position="24"/>
    </location>
</feature>
<evidence type="ECO:0000313" key="8">
    <source>
        <dbReference type="Proteomes" id="UP001500620"/>
    </source>
</evidence>